<dbReference type="PATRIC" id="fig|1304275.5.peg.2240"/>
<dbReference type="InterPro" id="IPR006684">
    <property type="entry name" value="YbgC/YbaW"/>
</dbReference>
<dbReference type="InterPro" id="IPR050563">
    <property type="entry name" value="4-hydroxybenzoyl-CoA_TE"/>
</dbReference>
<name>A0A084IKK3_SALHC</name>
<comment type="caution">
    <text evidence="3">The sequence shown here is derived from an EMBL/GenBank/DDBJ whole genome shotgun (WGS) entry which is preliminary data.</text>
</comment>
<dbReference type="OrthoDB" id="9808429at2"/>
<dbReference type="EMBL" id="APNK01000015">
    <property type="protein sequence ID" value="KEZ77237.1"/>
    <property type="molecule type" value="Genomic_DNA"/>
</dbReference>
<dbReference type="GO" id="GO:0047617">
    <property type="term" value="F:fatty acyl-CoA hydrolase activity"/>
    <property type="evidence" value="ECO:0007669"/>
    <property type="project" value="TreeGrafter"/>
</dbReference>
<dbReference type="AlphaFoldDB" id="A0A084IKK3"/>
<dbReference type="eggNOG" id="COG0824">
    <property type="taxonomic scope" value="Bacteria"/>
</dbReference>
<dbReference type="RefSeq" id="WP_037337873.1">
    <property type="nucleotide sequence ID" value="NZ_APNK01000015.1"/>
</dbReference>
<dbReference type="Gene3D" id="3.10.129.10">
    <property type="entry name" value="Hotdog Thioesterase"/>
    <property type="match status" value="1"/>
</dbReference>
<reference evidence="3 4" key="1">
    <citation type="submission" date="2013-03" db="EMBL/GenBank/DDBJ databases">
        <title>Salinisphaera hydrothermalis C41B8 Genome Sequencing.</title>
        <authorList>
            <person name="Li C."/>
            <person name="Lai Q."/>
            <person name="Shao Z."/>
        </authorList>
    </citation>
    <scope>NUCLEOTIDE SEQUENCE [LARGE SCALE GENOMIC DNA]</scope>
    <source>
        <strain evidence="3 4">C41B8</strain>
    </source>
</reference>
<evidence type="ECO:0000313" key="4">
    <source>
        <dbReference type="Proteomes" id="UP000028302"/>
    </source>
</evidence>
<dbReference type="Proteomes" id="UP000028302">
    <property type="component" value="Unassembled WGS sequence"/>
</dbReference>
<comment type="similarity">
    <text evidence="1">Belongs to the 4-hydroxybenzoyl-CoA thioesterase family.</text>
</comment>
<dbReference type="PIRSF" id="PIRSF003230">
    <property type="entry name" value="YbgC"/>
    <property type="match status" value="1"/>
</dbReference>
<organism evidence="3 4">
    <name type="scientific">Salinisphaera hydrothermalis (strain C41B8)</name>
    <dbReference type="NCBI Taxonomy" id="1304275"/>
    <lineage>
        <taxon>Bacteria</taxon>
        <taxon>Pseudomonadati</taxon>
        <taxon>Pseudomonadota</taxon>
        <taxon>Gammaproteobacteria</taxon>
        <taxon>Salinisphaerales</taxon>
        <taxon>Salinisphaeraceae</taxon>
        <taxon>Salinisphaera</taxon>
    </lineage>
</organism>
<dbReference type="InterPro" id="IPR008272">
    <property type="entry name" value="HB-CoA_thioesterase_AS"/>
</dbReference>
<keyword evidence="4" id="KW-1185">Reference proteome</keyword>
<gene>
    <name evidence="3" type="ORF">C41B8_10970</name>
</gene>
<evidence type="ECO:0000256" key="1">
    <source>
        <dbReference type="ARBA" id="ARBA00005953"/>
    </source>
</evidence>
<dbReference type="SUPFAM" id="SSF54637">
    <property type="entry name" value="Thioesterase/thiol ester dehydrase-isomerase"/>
    <property type="match status" value="1"/>
</dbReference>
<dbReference type="PROSITE" id="PS01328">
    <property type="entry name" value="4HBCOA_THIOESTERASE"/>
    <property type="match status" value="1"/>
</dbReference>
<dbReference type="PANTHER" id="PTHR31793:SF37">
    <property type="entry name" value="ACYL-COA THIOESTER HYDROLASE YBGC"/>
    <property type="match status" value="1"/>
</dbReference>
<dbReference type="NCBIfam" id="TIGR00051">
    <property type="entry name" value="YbgC/FadM family acyl-CoA thioesterase"/>
    <property type="match status" value="1"/>
</dbReference>
<accession>A0A084IKK3</accession>
<dbReference type="CDD" id="cd00586">
    <property type="entry name" value="4HBT"/>
    <property type="match status" value="1"/>
</dbReference>
<dbReference type="PANTHER" id="PTHR31793">
    <property type="entry name" value="4-HYDROXYBENZOYL-COA THIOESTERASE FAMILY MEMBER"/>
    <property type="match status" value="1"/>
</dbReference>
<dbReference type="InterPro" id="IPR029069">
    <property type="entry name" value="HotDog_dom_sf"/>
</dbReference>
<protein>
    <submittedName>
        <fullName evidence="3">Putative thioesterase</fullName>
    </submittedName>
</protein>
<dbReference type="InterPro" id="IPR014166">
    <property type="entry name" value="Tol-Pal_acyl-CoA_thioesterase"/>
</dbReference>
<evidence type="ECO:0000313" key="3">
    <source>
        <dbReference type="EMBL" id="KEZ77237.1"/>
    </source>
</evidence>
<sequence length="135" mass="15349">MSDVPTPFHIGVRVYYEDTDATGVVYHANYLRYFERARTEWLEAQGLGHQSLADAYGIVFTLADLSIRFRRPARLDDRLSVSAAVAERTRARVVFEQEITRDGALLIQGQFTVACVKVADFRPCRLPEALIKESR</sequence>
<dbReference type="NCBIfam" id="TIGR02799">
    <property type="entry name" value="thio_ybgC"/>
    <property type="match status" value="1"/>
</dbReference>
<dbReference type="FunFam" id="3.10.129.10:FF:000004">
    <property type="entry name" value="Tol-pal system-associated acyl-CoA thioesterase"/>
    <property type="match status" value="1"/>
</dbReference>
<dbReference type="STRING" id="1304275.C41B8_10970"/>
<proteinExistence type="inferred from homology"/>
<dbReference type="Pfam" id="PF13279">
    <property type="entry name" value="4HBT_2"/>
    <property type="match status" value="1"/>
</dbReference>
<keyword evidence="2" id="KW-0378">Hydrolase</keyword>
<evidence type="ECO:0000256" key="2">
    <source>
        <dbReference type="ARBA" id="ARBA00022801"/>
    </source>
</evidence>